<comment type="catalytic activity">
    <reaction evidence="12">
        <text>tRNA(Ala) + L-alanine + ATP = L-alanyl-tRNA(Ala) + AMP + diphosphate</text>
        <dbReference type="Rhea" id="RHEA:12540"/>
        <dbReference type="Rhea" id="RHEA-COMP:9657"/>
        <dbReference type="Rhea" id="RHEA-COMP:9923"/>
        <dbReference type="ChEBI" id="CHEBI:30616"/>
        <dbReference type="ChEBI" id="CHEBI:33019"/>
        <dbReference type="ChEBI" id="CHEBI:57972"/>
        <dbReference type="ChEBI" id="CHEBI:78442"/>
        <dbReference type="ChEBI" id="CHEBI:78497"/>
        <dbReference type="ChEBI" id="CHEBI:456215"/>
        <dbReference type="EC" id="6.1.1.7"/>
    </reaction>
</comment>
<dbReference type="FunFam" id="3.30.930.10:FF:000056">
    <property type="entry name" value="Alanine--tRNA ligase"/>
    <property type="match status" value="1"/>
</dbReference>
<dbReference type="EMBL" id="BMNY01000001">
    <property type="protein sequence ID" value="GGM73929.1"/>
    <property type="molecule type" value="Genomic_DNA"/>
</dbReference>
<comment type="function">
    <text evidence="12">Catalyzes the attachment of alanine to tRNA(Ala) in a two-step reaction: alanine is first activated by ATP to form Ala-AMP and then transferred to the acceptor end of tRNA(Ala). Also edits incorrectly charged Ser-tRNA(Ala) and Gly-tRNA(Ala) via its editing domain.</text>
</comment>
<evidence type="ECO:0000256" key="4">
    <source>
        <dbReference type="ARBA" id="ARBA00022598"/>
    </source>
</evidence>
<comment type="domain">
    <text evidence="12">Consists of three domains; the N-terminal catalytic domain, the editing domain and the C-terminal C-Ala domain. The editing domain removes incorrectly charged amino acids, while the C-Ala domain, along with tRNA(Ala), serves as a bridge to cooperatively bring together the editing and aminoacylation centers thus stimulating deacylation of misacylated tRNAs.</text>
</comment>
<keyword evidence="11 12" id="KW-0030">Aminoacyl-tRNA synthetase</keyword>
<dbReference type="GO" id="GO:0008270">
    <property type="term" value="F:zinc ion binding"/>
    <property type="evidence" value="ECO:0007669"/>
    <property type="project" value="UniProtKB-UniRule"/>
</dbReference>
<dbReference type="Gene3D" id="2.40.30.130">
    <property type="match status" value="1"/>
</dbReference>
<evidence type="ECO:0000256" key="3">
    <source>
        <dbReference type="ARBA" id="ARBA00022555"/>
    </source>
</evidence>
<keyword evidence="10 12" id="KW-0648">Protein biosynthesis</keyword>
<dbReference type="Gene3D" id="3.30.980.10">
    <property type="entry name" value="Threonyl-trna Synthetase, Chain A, domain 2"/>
    <property type="match status" value="1"/>
</dbReference>
<evidence type="ECO:0000256" key="10">
    <source>
        <dbReference type="ARBA" id="ARBA00022917"/>
    </source>
</evidence>
<dbReference type="GO" id="GO:0005737">
    <property type="term" value="C:cytoplasm"/>
    <property type="evidence" value="ECO:0007669"/>
    <property type="project" value="UniProtKB-SubCell"/>
</dbReference>
<comment type="subcellular location">
    <subcellularLocation>
        <location evidence="12">Cytoplasm</location>
    </subcellularLocation>
</comment>
<dbReference type="PRINTS" id="PR00980">
    <property type="entry name" value="TRNASYNTHALA"/>
</dbReference>
<dbReference type="InterPro" id="IPR012947">
    <property type="entry name" value="tRNA_SAD"/>
</dbReference>
<dbReference type="SUPFAM" id="SSF101353">
    <property type="entry name" value="Putative anticodon-binding domain of alanyl-tRNA synthetase (AlaRS)"/>
    <property type="match status" value="1"/>
</dbReference>
<protein>
    <recommendedName>
        <fullName evidence="12">Alanine--tRNA ligase</fullName>
        <ecNumber evidence="12">6.1.1.7</ecNumber>
    </recommendedName>
    <alternativeName>
        <fullName evidence="12">Alanyl-tRNA synthetase</fullName>
        <shortName evidence="12">AlaRS</shortName>
    </alternativeName>
</protein>
<dbReference type="PANTHER" id="PTHR11777:SF9">
    <property type="entry name" value="ALANINE--TRNA LIGASE, CYTOPLASMIC"/>
    <property type="match status" value="1"/>
</dbReference>
<dbReference type="InterPro" id="IPR002318">
    <property type="entry name" value="Ala-tRNA-lgiase_IIc"/>
</dbReference>
<dbReference type="NCBIfam" id="TIGR03683">
    <property type="entry name" value="A-tRNA_syn_arch"/>
    <property type="match status" value="1"/>
</dbReference>
<dbReference type="InterPro" id="IPR050058">
    <property type="entry name" value="Ala-tRNA_ligase"/>
</dbReference>
<sequence length="875" mass="99062">MTQETGPLELEFFTRNGFMRKKCTSCGSYFWTLDAGRERCGDPPCSEYEFIGNPPTKYRYTVDEMRDAFINFFSSTHKVLKPYPIVPRWRDDVLLVNASIYDFQPHVTSGRVEPPGNPIVMSQPCVRMNDVESVGATGRHLTSFEMMCHDAFNRPGRYVYWRSETVEYCHRFLTEVLGIDGKIITYKEKPWSGGGNAGAAVEVFVRGLEVATLVFMDLREDPNGDIEIEGTRYSHMEMNIVDTGYGLERLAWLSQGTPTVYHALYGDVVDAILEASGKRRLGDEYLEKIVKHLAGRDEYGTSSVREALGSDATEENLHLYKYTKDAFIVADHARTLFFMFSDYVIPSNTKVGYLARLLIRRSLRALEELGCKLQLFDIVKMQAMKFSTIVANFPEGFVRVVLEREAERYRETVRSGTNEVRRLISRGKGIGQEDLITLYDSHGIPPELVQAIAEENGVKVTVPENFTLMVLKRHEVKPRVEKRREDYPDIKTRPLYYDDGSIRDFNALVLFSRGNEIITNQTAFYPEGGGQPCDTGYFTYGGRNIRVMHVKKVGDAIVHVLEEPIPERARIMGHVDGERRWYLSVHHSATHLLLGVLRKVLGEHVWQSGVQKNVESSRLDITHYSKITEEEIRRIEKECMRVIAEDRKIIVTNMEWNRALSKYGFRLFEGGIPEGPKIRVVEIEDLDAEGCGGTHLSSTGQIGMVKIIGTETIQEGVQRLTFVAGPAALDHFQKEHAEMERIRLELKPQGSVSEAVSRLLGEKIGLEKEVESLASAVAERYLEGMDGGGFRVIEVPNIPVLLKKIPTVVNSRKVPGVIMLYRDGREYRVVCTSSTLSCAGVLQVEGLKVLREGQRYAEAVSQEYPEKLISKFNAK</sequence>
<dbReference type="Gene3D" id="3.30.930.10">
    <property type="entry name" value="Bira Bifunctional Protein, Domain 2"/>
    <property type="match status" value="1"/>
</dbReference>
<dbReference type="InterPro" id="IPR018164">
    <property type="entry name" value="Ala-tRNA-synth_IIc_N"/>
</dbReference>
<organism evidence="14 15">
    <name type="scientific">Thermogymnomonas acidicola</name>
    <dbReference type="NCBI Taxonomy" id="399579"/>
    <lineage>
        <taxon>Archaea</taxon>
        <taxon>Methanobacteriati</taxon>
        <taxon>Thermoplasmatota</taxon>
        <taxon>Thermoplasmata</taxon>
        <taxon>Thermoplasmatales</taxon>
        <taxon>Thermogymnomonas</taxon>
    </lineage>
</organism>
<dbReference type="GO" id="GO:0002161">
    <property type="term" value="F:aminoacyl-tRNA deacylase activity"/>
    <property type="evidence" value="ECO:0007669"/>
    <property type="project" value="UniProtKB-ARBA"/>
</dbReference>
<keyword evidence="5 12" id="KW-0479">Metal-binding</keyword>
<evidence type="ECO:0000313" key="15">
    <source>
        <dbReference type="Proteomes" id="UP000632195"/>
    </source>
</evidence>
<feature type="domain" description="Alanyl-transfer RNA synthetases family profile" evidence="13">
    <location>
        <begin position="60"/>
        <end position="734"/>
    </location>
</feature>
<dbReference type="EC" id="6.1.1.7" evidence="12"/>
<dbReference type="NCBIfam" id="TIGR00344">
    <property type="entry name" value="alaS"/>
    <property type="match status" value="1"/>
</dbReference>
<feature type="binding site" evidence="12">
    <location>
        <position position="591"/>
    </location>
    <ligand>
        <name>Zn(2+)</name>
        <dbReference type="ChEBI" id="CHEBI:29105"/>
    </ligand>
</feature>
<dbReference type="SUPFAM" id="SSF55681">
    <property type="entry name" value="Class II aaRS and biotin synthetases"/>
    <property type="match status" value="1"/>
</dbReference>
<keyword evidence="8 12" id="KW-0067">ATP-binding</keyword>
<evidence type="ECO:0000256" key="2">
    <source>
        <dbReference type="ARBA" id="ARBA00022490"/>
    </source>
</evidence>
<evidence type="ECO:0000256" key="9">
    <source>
        <dbReference type="ARBA" id="ARBA00022884"/>
    </source>
</evidence>
<keyword evidence="15" id="KW-1185">Reference proteome</keyword>
<dbReference type="InterPro" id="IPR018162">
    <property type="entry name" value="Ala-tRNA-ligase_IIc_anticod-bd"/>
</dbReference>
<dbReference type="InterPro" id="IPR018165">
    <property type="entry name" value="Ala-tRNA-synth_IIc_core"/>
</dbReference>
<dbReference type="AlphaFoldDB" id="A0AA37F9K9"/>
<dbReference type="CDD" id="cd00673">
    <property type="entry name" value="AlaRS_core"/>
    <property type="match status" value="1"/>
</dbReference>
<reference evidence="14" key="2">
    <citation type="submission" date="2022-09" db="EMBL/GenBank/DDBJ databases">
        <authorList>
            <person name="Sun Q."/>
            <person name="Ohkuma M."/>
        </authorList>
    </citation>
    <scope>NUCLEOTIDE SEQUENCE</scope>
    <source>
        <strain evidence="14">JCM 13583</strain>
    </source>
</reference>
<evidence type="ECO:0000256" key="12">
    <source>
        <dbReference type="HAMAP-Rule" id="MF_00036"/>
    </source>
</evidence>
<reference evidence="14" key="1">
    <citation type="journal article" date="2014" name="Int. J. Syst. Evol. Microbiol.">
        <title>Complete genome sequence of Corynebacterium casei LMG S-19264T (=DSM 44701T), isolated from a smear-ripened cheese.</title>
        <authorList>
            <consortium name="US DOE Joint Genome Institute (JGI-PGF)"/>
            <person name="Walter F."/>
            <person name="Albersmeier A."/>
            <person name="Kalinowski J."/>
            <person name="Ruckert C."/>
        </authorList>
    </citation>
    <scope>NUCLEOTIDE SEQUENCE</scope>
    <source>
        <strain evidence="14">JCM 13583</strain>
    </source>
</reference>
<dbReference type="InterPro" id="IPR045864">
    <property type="entry name" value="aa-tRNA-synth_II/BPL/LPL"/>
</dbReference>
<keyword evidence="6 12" id="KW-0547">Nucleotide-binding</keyword>
<dbReference type="GO" id="GO:0000049">
    <property type="term" value="F:tRNA binding"/>
    <property type="evidence" value="ECO:0007669"/>
    <property type="project" value="UniProtKB-KW"/>
</dbReference>
<keyword evidence="4 12" id="KW-0436">Ligase</keyword>
<evidence type="ECO:0000256" key="8">
    <source>
        <dbReference type="ARBA" id="ARBA00022840"/>
    </source>
</evidence>
<gene>
    <name evidence="12" type="primary">alaS</name>
    <name evidence="14" type="ORF">GCM10007108_09880</name>
</gene>
<comment type="caution">
    <text evidence="14">The sequence shown here is derived from an EMBL/GenBank/DDBJ whole genome shotgun (WGS) entry which is preliminary data.</text>
</comment>
<keyword evidence="2 12" id="KW-0963">Cytoplasm</keyword>
<name>A0AA37F9K9_9ARCH</name>
<dbReference type="GO" id="GO:0006419">
    <property type="term" value="P:alanyl-tRNA aminoacylation"/>
    <property type="evidence" value="ECO:0007669"/>
    <property type="project" value="UniProtKB-UniRule"/>
</dbReference>
<dbReference type="SMART" id="SM00863">
    <property type="entry name" value="tRNA_SAD"/>
    <property type="match status" value="1"/>
</dbReference>
<comment type="similarity">
    <text evidence="1 12">Belongs to the class-II aminoacyl-tRNA synthetase family.</text>
</comment>
<dbReference type="Pfam" id="PF07973">
    <property type="entry name" value="tRNA_SAD"/>
    <property type="match status" value="1"/>
</dbReference>
<dbReference type="Proteomes" id="UP000632195">
    <property type="component" value="Unassembled WGS sequence"/>
</dbReference>
<keyword evidence="7 12" id="KW-0862">Zinc</keyword>
<dbReference type="FunFam" id="3.30.980.10:FF:000004">
    <property type="entry name" value="Alanine--tRNA ligase, cytoplasmic"/>
    <property type="match status" value="1"/>
</dbReference>
<dbReference type="InterPro" id="IPR018163">
    <property type="entry name" value="Thr/Ala-tRNA-synth_IIc_edit"/>
</dbReference>
<keyword evidence="3 12" id="KW-0820">tRNA-binding</keyword>
<dbReference type="HAMAP" id="MF_00036_A">
    <property type="entry name" value="Ala_tRNA_synth_A"/>
    <property type="match status" value="1"/>
</dbReference>
<keyword evidence="9 12" id="KW-0694">RNA-binding</keyword>
<dbReference type="GO" id="GO:0005524">
    <property type="term" value="F:ATP binding"/>
    <property type="evidence" value="ECO:0007669"/>
    <property type="project" value="UniProtKB-UniRule"/>
</dbReference>
<proteinExistence type="inferred from homology"/>
<feature type="binding site" evidence="12">
    <location>
        <position position="587"/>
    </location>
    <ligand>
        <name>Zn(2+)</name>
        <dbReference type="ChEBI" id="CHEBI:29105"/>
    </ligand>
</feature>
<dbReference type="InterPro" id="IPR009000">
    <property type="entry name" value="Transl_B-barrel_sf"/>
</dbReference>
<comment type="cofactor">
    <cofactor evidence="12">
        <name>Zn(2+)</name>
        <dbReference type="ChEBI" id="CHEBI:29105"/>
    </cofactor>
    <text evidence="12">Binds 1 zinc ion per subunit.</text>
</comment>
<dbReference type="GO" id="GO:0004813">
    <property type="term" value="F:alanine-tRNA ligase activity"/>
    <property type="evidence" value="ECO:0007669"/>
    <property type="project" value="UniProtKB-UniRule"/>
</dbReference>
<evidence type="ECO:0000256" key="7">
    <source>
        <dbReference type="ARBA" id="ARBA00022833"/>
    </source>
</evidence>
<dbReference type="PROSITE" id="PS50860">
    <property type="entry name" value="AA_TRNA_LIGASE_II_ALA"/>
    <property type="match status" value="1"/>
</dbReference>
<dbReference type="InterPro" id="IPR022429">
    <property type="entry name" value="Ala-tRNA_lgiase_arc"/>
</dbReference>
<evidence type="ECO:0000313" key="14">
    <source>
        <dbReference type="EMBL" id="GGM73929.1"/>
    </source>
</evidence>
<dbReference type="PANTHER" id="PTHR11777">
    <property type="entry name" value="ALANYL-TRNA SYNTHETASE"/>
    <property type="match status" value="1"/>
</dbReference>
<accession>A0AA37F9K9</accession>
<dbReference type="RefSeq" id="WP_188680823.1">
    <property type="nucleotide sequence ID" value="NZ_BMNY01000001.1"/>
</dbReference>
<evidence type="ECO:0000259" key="13">
    <source>
        <dbReference type="PROSITE" id="PS50860"/>
    </source>
</evidence>
<dbReference type="SUPFAM" id="SSF50447">
    <property type="entry name" value="Translation proteins"/>
    <property type="match status" value="1"/>
</dbReference>
<evidence type="ECO:0000256" key="5">
    <source>
        <dbReference type="ARBA" id="ARBA00022723"/>
    </source>
</evidence>
<evidence type="ECO:0000256" key="1">
    <source>
        <dbReference type="ARBA" id="ARBA00008226"/>
    </source>
</evidence>
<dbReference type="Pfam" id="PF01411">
    <property type="entry name" value="tRNA-synt_2c"/>
    <property type="match status" value="1"/>
</dbReference>
<feature type="binding site" evidence="12">
    <location>
        <position position="695"/>
    </location>
    <ligand>
        <name>Zn(2+)</name>
        <dbReference type="ChEBI" id="CHEBI:29105"/>
    </ligand>
</feature>
<dbReference type="SUPFAM" id="SSF55186">
    <property type="entry name" value="ThrRS/AlaRS common domain"/>
    <property type="match status" value="1"/>
</dbReference>
<evidence type="ECO:0000256" key="11">
    <source>
        <dbReference type="ARBA" id="ARBA00023146"/>
    </source>
</evidence>
<feature type="binding site" evidence="12">
    <location>
        <position position="691"/>
    </location>
    <ligand>
        <name>Zn(2+)</name>
        <dbReference type="ChEBI" id="CHEBI:29105"/>
    </ligand>
</feature>
<evidence type="ECO:0000256" key="6">
    <source>
        <dbReference type="ARBA" id="ARBA00022741"/>
    </source>
</evidence>